<evidence type="ECO:0000259" key="11">
    <source>
        <dbReference type="PROSITE" id="PS51278"/>
    </source>
</evidence>
<dbReference type="GO" id="GO:0005975">
    <property type="term" value="P:carbohydrate metabolic process"/>
    <property type="evidence" value="ECO:0007669"/>
    <property type="project" value="UniProtKB-UniRule"/>
</dbReference>
<evidence type="ECO:0000256" key="6">
    <source>
        <dbReference type="ARBA" id="ARBA00022576"/>
    </source>
</evidence>
<dbReference type="FunFam" id="3.40.50.10490:FF:000001">
    <property type="entry name" value="Glutamine--fructose-6-phosphate aminotransferase [isomerizing]"/>
    <property type="match status" value="1"/>
</dbReference>
<dbReference type="InterPro" id="IPR035466">
    <property type="entry name" value="GlmS/AgaS_SIS"/>
</dbReference>
<dbReference type="GO" id="GO:0006487">
    <property type="term" value="P:protein N-linked glycosylation"/>
    <property type="evidence" value="ECO:0007669"/>
    <property type="project" value="TreeGrafter"/>
</dbReference>
<reference evidence="13 14" key="1">
    <citation type="submission" date="2018-05" db="EMBL/GenBank/DDBJ databases">
        <title>Flavobacterium sp. strain IMCC34758, incomplete genome.</title>
        <authorList>
            <person name="Joung Y."/>
        </authorList>
    </citation>
    <scope>NUCLEOTIDE SEQUENCE [LARGE SCALE GENOMIC DNA]</scope>
    <source>
        <strain evidence="13 14">IMCC34758</strain>
    </source>
</reference>
<dbReference type="GO" id="GO:0097367">
    <property type="term" value="F:carbohydrate derivative binding"/>
    <property type="evidence" value="ECO:0007669"/>
    <property type="project" value="InterPro"/>
</dbReference>
<dbReference type="RefSeq" id="WP_110347276.1">
    <property type="nucleotide sequence ID" value="NZ_QJHL01000003.1"/>
</dbReference>
<dbReference type="Pfam" id="PF01380">
    <property type="entry name" value="SIS"/>
    <property type="match status" value="2"/>
</dbReference>
<dbReference type="InterPro" id="IPR005855">
    <property type="entry name" value="GFAT"/>
</dbReference>
<feature type="domain" description="SIS" evidence="12">
    <location>
        <begin position="464"/>
        <end position="605"/>
    </location>
</feature>
<comment type="caution">
    <text evidence="13">The sequence shown here is derived from an EMBL/GenBank/DDBJ whole genome shotgun (WGS) entry which is preliminary data.</text>
</comment>
<dbReference type="InterPro" id="IPR047084">
    <property type="entry name" value="GFAT_N"/>
</dbReference>
<evidence type="ECO:0000256" key="4">
    <source>
        <dbReference type="ARBA" id="ARBA00016090"/>
    </source>
</evidence>
<dbReference type="InterPro" id="IPR017932">
    <property type="entry name" value="GATase_2_dom"/>
</dbReference>
<keyword evidence="8" id="KW-0677">Repeat</keyword>
<dbReference type="PANTHER" id="PTHR10937">
    <property type="entry name" value="GLUCOSAMINE--FRUCTOSE-6-PHOSPHATE AMINOTRANSFERASE, ISOMERIZING"/>
    <property type="match status" value="1"/>
</dbReference>
<evidence type="ECO:0000256" key="5">
    <source>
        <dbReference type="ARBA" id="ARBA00022490"/>
    </source>
</evidence>
<dbReference type="Pfam" id="PF13522">
    <property type="entry name" value="GATase_6"/>
    <property type="match status" value="1"/>
</dbReference>
<dbReference type="SUPFAM" id="SSF56235">
    <property type="entry name" value="N-terminal nucleophile aminohydrolases (Ntn hydrolases)"/>
    <property type="match status" value="1"/>
</dbReference>
<gene>
    <name evidence="10 13" type="primary">glmS</name>
    <name evidence="13" type="ORF">DMB68_13865</name>
</gene>
<name>A0A2V4BZW5_9FLAO</name>
<dbReference type="EC" id="2.6.1.16" evidence="3 10"/>
<dbReference type="InterPro" id="IPR029055">
    <property type="entry name" value="Ntn_hydrolases_N"/>
</dbReference>
<dbReference type="OrthoDB" id="106547at2"/>
<comment type="function">
    <text evidence="10">Catalyzes the first step in hexosamine metabolism, converting fructose-6P into glucosamine-6P using glutamine as a nitrogen source.</text>
</comment>
<dbReference type="Gene3D" id="3.40.50.10490">
    <property type="entry name" value="Glucose-6-phosphate isomerase like protein, domain 1"/>
    <property type="match status" value="2"/>
</dbReference>
<dbReference type="NCBIfam" id="TIGR01135">
    <property type="entry name" value="glmS"/>
    <property type="match status" value="1"/>
</dbReference>
<dbReference type="AlphaFoldDB" id="A0A2V4BZW5"/>
<dbReference type="Proteomes" id="UP000247681">
    <property type="component" value="Unassembled WGS sequence"/>
</dbReference>
<evidence type="ECO:0000256" key="2">
    <source>
        <dbReference type="ARBA" id="ARBA00004496"/>
    </source>
</evidence>
<feature type="active site" description="Nucleophile; for GATase activity" evidence="10">
    <location>
        <position position="2"/>
    </location>
</feature>
<organism evidence="13 14">
    <name type="scientific">Flavobacterium hydrophilum</name>
    <dbReference type="NCBI Taxonomy" id="2211445"/>
    <lineage>
        <taxon>Bacteria</taxon>
        <taxon>Pseudomonadati</taxon>
        <taxon>Bacteroidota</taxon>
        <taxon>Flavobacteriia</taxon>
        <taxon>Flavobacteriales</taxon>
        <taxon>Flavobacteriaceae</taxon>
        <taxon>Flavobacterium</taxon>
    </lineage>
</organism>
<dbReference type="GO" id="GO:0006002">
    <property type="term" value="P:fructose 6-phosphate metabolic process"/>
    <property type="evidence" value="ECO:0007669"/>
    <property type="project" value="TreeGrafter"/>
</dbReference>
<keyword evidence="7 10" id="KW-0808">Transferase</keyword>
<feature type="active site" description="For Fru-6P isomerization activity" evidence="10">
    <location>
        <position position="610"/>
    </location>
</feature>
<dbReference type="GO" id="GO:0006047">
    <property type="term" value="P:UDP-N-acetylglucosamine metabolic process"/>
    <property type="evidence" value="ECO:0007669"/>
    <property type="project" value="TreeGrafter"/>
</dbReference>
<comment type="subcellular location">
    <subcellularLocation>
        <location evidence="2 10">Cytoplasm</location>
    </subcellularLocation>
</comment>
<dbReference type="PANTHER" id="PTHR10937:SF0">
    <property type="entry name" value="GLUTAMINE--FRUCTOSE-6-PHOSPHATE TRANSAMINASE (ISOMERIZING)"/>
    <property type="match status" value="1"/>
</dbReference>
<dbReference type="InterPro" id="IPR046348">
    <property type="entry name" value="SIS_dom_sf"/>
</dbReference>
<keyword evidence="6 10" id="KW-0032">Aminotransferase</keyword>
<dbReference type="GO" id="GO:0005829">
    <property type="term" value="C:cytosol"/>
    <property type="evidence" value="ECO:0007669"/>
    <property type="project" value="TreeGrafter"/>
</dbReference>
<dbReference type="PROSITE" id="PS51278">
    <property type="entry name" value="GATASE_TYPE_2"/>
    <property type="match status" value="1"/>
</dbReference>
<evidence type="ECO:0000256" key="3">
    <source>
        <dbReference type="ARBA" id="ARBA00012916"/>
    </source>
</evidence>
<comment type="catalytic activity">
    <reaction evidence="1 10">
        <text>D-fructose 6-phosphate + L-glutamine = D-glucosamine 6-phosphate + L-glutamate</text>
        <dbReference type="Rhea" id="RHEA:13237"/>
        <dbReference type="ChEBI" id="CHEBI:29985"/>
        <dbReference type="ChEBI" id="CHEBI:58359"/>
        <dbReference type="ChEBI" id="CHEBI:58725"/>
        <dbReference type="ChEBI" id="CHEBI:61527"/>
        <dbReference type="EC" id="2.6.1.16"/>
    </reaction>
</comment>
<protein>
    <recommendedName>
        <fullName evidence="4 10">Glutamine--fructose-6-phosphate aminotransferase [isomerizing]</fullName>
        <ecNumber evidence="3 10">2.6.1.16</ecNumber>
    </recommendedName>
    <alternativeName>
        <fullName evidence="10">D-fructose-6-phosphate amidotransferase</fullName>
    </alternativeName>
    <alternativeName>
        <fullName evidence="10">GFAT</fullName>
    </alternativeName>
    <alternativeName>
        <fullName evidence="10">Glucosamine-6-phosphate synthase</fullName>
    </alternativeName>
    <alternativeName>
        <fullName evidence="10">Hexosephosphate aminotransferase</fullName>
    </alternativeName>
    <alternativeName>
        <fullName evidence="10">L-glutamine--D-fructose-6-phosphate amidotransferase</fullName>
    </alternativeName>
</protein>
<dbReference type="InterPro" id="IPR035490">
    <property type="entry name" value="GlmS/FrlB_SIS"/>
</dbReference>
<feature type="domain" description="Glutamine amidotransferase type-2" evidence="11">
    <location>
        <begin position="2"/>
        <end position="221"/>
    </location>
</feature>
<feature type="domain" description="SIS" evidence="12">
    <location>
        <begin position="292"/>
        <end position="431"/>
    </location>
</feature>
<sequence>MCGIVGYIGHREAYPIVIKGLKRLEYRGYDSAGVMLYDQENIKLCKTKGKVSDLEEKAKIDFTSNGTIGIGHTRWATHGVPNDVNSHPHVSNSGELVIIHNGIIENYAPLKEELIKRGYSFKSDTDTEVLVNLIEEVQKKENIKLGKAVQIALNQVIGAYAIAVFDKKNPDEIVAARLGSPLAIGVGEDEFFIASDASPFIEYTSNAIYLEDGEMANIRLHKPLKIRKIKDDSLVDPYIQELQMNLEQIEKGGYDHFMLKEIYEQPSVIKDTYRGRLHANEGIVQMAGVEDNIEKFLNANRILIVACGTSWHAGLVAEYIFEEFTRIPVEVEYASEFRYRNPIINKNDVVIAISQSGETADTMAAIKLAKENGAFVFGVCNVVGSSISRESHAGAYTHAGPEIGVASTKAFTTQITVLTMIALRLGKAKGTLSNTDFHTFLQELEIIPEKVAEALETNERAKEIAAAFKDAPNCLYLGRGYNFPVALEGALKLKEISYIHAEGYPAAEMKHGPIALIDEQMPVIIIAPKQGHYDKIVSNIQEIKSRSGKIIAVVTKGDTQVRELADYVIEIPETSDALSPLITTIPLQLLSYHIAVMRGCNVDQPRNLAKSVTVE</sequence>
<evidence type="ECO:0000313" key="14">
    <source>
        <dbReference type="Proteomes" id="UP000247681"/>
    </source>
</evidence>
<evidence type="ECO:0000256" key="7">
    <source>
        <dbReference type="ARBA" id="ARBA00022679"/>
    </source>
</evidence>
<evidence type="ECO:0000256" key="1">
    <source>
        <dbReference type="ARBA" id="ARBA00001031"/>
    </source>
</evidence>
<dbReference type="CDD" id="cd05009">
    <property type="entry name" value="SIS_GlmS_GlmD_2"/>
    <property type="match status" value="1"/>
</dbReference>
<proteinExistence type="inferred from homology"/>
<evidence type="ECO:0000259" key="12">
    <source>
        <dbReference type="PROSITE" id="PS51464"/>
    </source>
</evidence>
<comment type="subunit">
    <text evidence="10">Homodimer.</text>
</comment>
<dbReference type="Gene3D" id="3.60.20.10">
    <property type="entry name" value="Glutamine Phosphoribosylpyrophosphate, subunit 1, domain 1"/>
    <property type="match status" value="1"/>
</dbReference>
<dbReference type="FunFam" id="3.60.20.10:FF:000006">
    <property type="entry name" value="Glutamine--fructose-6-phosphate aminotransferase [isomerizing]"/>
    <property type="match status" value="1"/>
</dbReference>
<dbReference type="HAMAP" id="MF_00164">
    <property type="entry name" value="GlmS"/>
    <property type="match status" value="1"/>
</dbReference>
<dbReference type="CDD" id="cd00714">
    <property type="entry name" value="GFAT"/>
    <property type="match status" value="1"/>
</dbReference>
<evidence type="ECO:0000313" key="13">
    <source>
        <dbReference type="EMBL" id="PXY44549.1"/>
    </source>
</evidence>
<evidence type="ECO:0000256" key="10">
    <source>
        <dbReference type="HAMAP-Rule" id="MF_00164"/>
    </source>
</evidence>
<accession>A0A2V4BZW5</accession>
<dbReference type="GO" id="GO:0004360">
    <property type="term" value="F:glutamine-fructose-6-phosphate transaminase (isomerizing) activity"/>
    <property type="evidence" value="ECO:0007669"/>
    <property type="project" value="UniProtKB-UniRule"/>
</dbReference>
<dbReference type="PROSITE" id="PS51464">
    <property type="entry name" value="SIS"/>
    <property type="match status" value="2"/>
</dbReference>
<keyword evidence="9" id="KW-0315">Glutamine amidotransferase</keyword>
<dbReference type="InterPro" id="IPR001347">
    <property type="entry name" value="SIS_dom"/>
</dbReference>
<dbReference type="NCBIfam" id="NF001484">
    <property type="entry name" value="PRK00331.1"/>
    <property type="match status" value="1"/>
</dbReference>
<dbReference type="CDD" id="cd05008">
    <property type="entry name" value="SIS_GlmS_GlmD_1"/>
    <property type="match status" value="1"/>
</dbReference>
<keyword evidence="5 10" id="KW-0963">Cytoplasm</keyword>
<evidence type="ECO:0000256" key="9">
    <source>
        <dbReference type="ARBA" id="ARBA00022962"/>
    </source>
</evidence>
<feature type="initiator methionine" description="Removed" evidence="10">
    <location>
        <position position="1"/>
    </location>
</feature>
<dbReference type="EMBL" id="QJHL01000003">
    <property type="protein sequence ID" value="PXY44549.1"/>
    <property type="molecule type" value="Genomic_DNA"/>
</dbReference>
<keyword evidence="14" id="KW-1185">Reference proteome</keyword>
<dbReference type="SUPFAM" id="SSF53697">
    <property type="entry name" value="SIS domain"/>
    <property type="match status" value="1"/>
</dbReference>
<evidence type="ECO:0000256" key="8">
    <source>
        <dbReference type="ARBA" id="ARBA00022737"/>
    </source>
</evidence>